<evidence type="ECO:0000256" key="3">
    <source>
        <dbReference type="ARBA" id="ARBA00022827"/>
    </source>
</evidence>
<dbReference type="Gene3D" id="3.30.390.30">
    <property type="match status" value="1"/>
</dbReference>
<dbReference type="Gene3D" id="3.50.50.60">
    <property type="entry name" value="FAD/NAD(P)-binding domain"/>
    <property type="match status" value="2"/>
</dbReference>
<feature type="binding site" evidence="8">
    <location>
        <position position="265"/>
    </location>
    <ligand>
        <name>NAD(+)</name>
        <dbReference type="ChEBI" id="CHEBI:57540"/>
    </ligand>
</feature>
<feature type="disulfide bond" description="Redox-active" evidence="9">
    <location>
        <begin position="45"/>
        <end position="50"/>
    </location>
</feature>
<keyword evidence="6" id="KW-1015">Disulfide bond</keyword>
<dbReference type="PIRSF" id="PIRSF000350">
    <property type="entry name" value="Mercury_reductase_MerA"/>
    <property type="match status" value="1"/>
</dbReference>
<dbReference type="InterPro" id="IPR016156">
    <property type="entry name" value="FAD/NAD-linked_Rdtase_dimer_sf"/>
</dbReference>
<evidence type="ECO:0000256" key="10">
    <source>
        <dbReference type="RuleBase" id="RU003691"/>
    </source>
</evidence>
<comment type="similarity">
    <text evidence="1 10">Belongs to the class-I pyridine nucleotide-disulfide oxidoreductase family.</text>
</comment>
<keyword evidence="14" id="KW-1185">Reference proteome</keyword>
<dbReference type="InterPro" id="IPR001100">
    <property type="entry name" value="Pyr_nuc-diS_OxRdtase"/>
</dbReference>
<dbReference type="SUPFAM" id="SSF51905">
    <property type="entry name" value="FAD/NAD(P)-binding domain"/>
    <property type="match status" value="1"/>
</dbReference>
<dbReference type="PRINTS" id="PR00411">
    <property type="entry name" value="PNDRDTASEI"/>
</dbReference>
<dbReference type="PANTHER" id="PTHR43014">
    <property type="entry name" value="MERCURIC REDUCTASE"/>
    <property type="match status" value="1"/>
</dbReference>
<evidence type="ECO:0000256" key="9">
    <source>
        <dbReference type="PIRSR" id="PIRSR000350-4"/>
    </source>
</evidence>
<feature type="domain" description="FAD/NAD(P)-binding" evidence="12">
    <location>
        <begin position="9"/>
        <end position="319"/>
    </location>
</feature>
<dbReference type="EMBL" id="BFBR01000012">
    <property type="protein sequence ID" value="GBF59297.1"/>
    <property type="molecule type" value="Genomic_DNA"/>
</dbReference>
<keyword evidence="8" id="KW-0547">Nucleotide-binding</keyword>
<evidence type="ECO:0000256" key="4">
    <source>
        <dbReference type="ARBA" id="ARBA00022857"/>
    </source>
</evidence>
<dbReference type="Pfam" id="PF02852">
    <property type="entry name" value="Pyr_redox_dim"/>
    <property type="match status" value="1"/>
</dbReference>
<keyword evidence="4" id="KW-0521">NADP</keyword>
<proteinExistence type="inferred from homology"/>
<dbReference type="AlphaFoldDB" id="A0A2P2EE00"/>
<gene>
    <name evidence="13" type="primary">lpd</name>
    <name evidence="13" type="ORF">PbB2_02991</name>
</gene>
<evidence type="ECO:0000256" key="7">
    <source>
        <dbReference type="ARBA" id="ARBA00023284"/>
    </source>
</evidence>
<keyword evidence="5 10" id="KW-0560">Oxidoreductase</keyword>
<dbReference type="PROSITE" id="PS00076">
    <property type="entry name" value="PYRIDINE_REDOX_1"/>
    <property type="match status" value="1"/>
</dbReference>
<comment type="caution">
    <text evidence="13">The sequence shown here is derived from an EMBL/GenBank/DDBJ whole genome shotgun (WGS) entry which is preliminary data.</text>
</comment>
<dbReference type="InterPro" id="IPR036188">
    <property type="entry name" value="FAD/NAD-bd_sf"/>
</dbReference>
<accession>A0A2P2EE00</accession>
<dbReference type="OrthoDB" id="7592487at2"/>
<evidence type="ECO:0000313" key="14">
    <source>
        <dbReference type="Proteomes" id="UP000245086"/>
    </source>
</evidence>
<feature type="binding site" evidence="8">
    <location>
        <position position="202"/>
    </location>
    <ligand>
        <name>NAD(+)</name>
        <dbReference type="ChEBI" id="CHEBI:57540"/>
    </ligand>
</feature>
<organism evidence="13 14">
    <name type="scientific">Candidatus Phycosocius bacilliformis</name>
    <dbReference type="NCBI Taxonomy" id="1445552"/>
    <lineage>
        <taxon>Bacteria</taxon>
        <taxon>Pseudomonadati</taxon>
        <taxon>Pseudomonadota</taxon>
        <taxon>Alphaproteobacteria</taxon>
        <taxon>Caulobacterales</taxon>
        <taxon>Caulobacterales incertae sedis</taxon>
        <taxon>Candidatus Phycosocius</taxon>
    </lineage>
</organism>
<dbReference type="EC" id="1.8.1.4" evidence="13"/>
<dbReference type="GO" id="GO:0003955">
    <property type="term" value="F:NAD(P)H dehydrogenase (quinone) activity"/>
    <property type="evidence" value="ECO:0007669"/>
    <property type="project" value="TreeGrafter"/>
</dbReference>
<dbReference type="Pfam" id="PF07992">
    <property type="entry name" value="Pyr_redox_2"/>
    <property type="match status" value="1"/>
</dbReference>
<keyword evidence="7 10" id="KW-0676">Redox-active center</keyword>
<dbReference type="SUPFAM" id="SSF55424">
    <property type="entry name" value="FAD/NAD-linked reductases, dimerisation (C-terminal) domain"/>
    <property type="match status" value="1"/>
</dbReference>
<dbReference type="GO" id="GO:0050660">
    <property type="term" value="F:flavin adenine dinucleotide binding"/>
    <property type="evidence" value="ECO:0007669"/>
    <property type="project" value="TreeGrafter"/>
</dbReference>
<feature type="binding site" evidence="8">
    <location>
        <position position="306"/>
    </location>
    <ligand>
        <name>FAD</name>
        <dbReference type="ChEBI" id="CHEBI:57692"/>
    </ligand>
</feature>
<evidence type="ECO:0000256" key="8">
    <source>
        <dbReference type="PIRSR" id="PIRSR000350-3"/>
    </source>
</evidence>
<evidence type="ECO:0000259" key="12">
    <source>
        <dbReference type="Pfam" id="PF07992"/>
    </source>
</evidence>
<evidence type="ECO:0000256" key="1">
    <source>
        <dbReference type="ARBA" id="ARBA00007532"/>
    </source>
</evidence>
<dbReference type="PRINTS" id="PR00368">
    <property type="entry name" value="FADPNR"/>
</dbReference>
<dbReference type="FunFam" id="3.30.390.30:FF:000001">
    <property type="entry name" value="Dihydrolipoyl dehydrogenase"/>
    <property type="match status" value="1"/>
</dbReference>
<dbReference type="Proteomes" id="UP000245086">
    <property type="component" value="Unassembled WGS sequence"/>
</dbReference>
<keyword evidence="8" id="KW-0520">NAD</keyword>
<evidence type="ECO:0000313" key="13">
    <source>
        <dbReference type="EMBL" id="GBF59297.1"/>
    </source>
</evidence>
<dbReference type="RefSeq" id="WP_108986192.1">
    <property type="nucleotide sequence ID" value="NZ_BFBR01000012.1"/>
</dbReference>
<dbReference type="InterPro" id="IPR004099">
    <property type="entry name" value="Pyr_nucl-diS_OxRdtase_dimer"/>
</dbReference>
<evidence type="ECO:0000256" key="2">
    <source>
        <dbReference type="ARBA" id="ARBA00022630"/>
    </source>
</evidence>
<dbReference type="PANTHER" id="PTHR43014:SF2">
    <property type="entry name" value="MERCURIC REDUCTASE"/>
    <property type="match status" value="1"/>
</dbReference>
<feature type="domain" description="Pyridine nucleotide-disulphide oxidoreductase dimerisation" evidence="11">
    <location>
        <begin position="341"/>
        <end position="449"/>
    </location>
</feature>
<feature type="binding site" evidence="8">
    <location>
        <begin position="179"/>
        <end position="186"/>
    </location>
    <ligand>
        <name>NAD(+)</name>
        <dbReference type="ChEBI" id="CHEBI:57540"/>
    </ligand>
</feature>
<keyword evidence="2 10" id="KW-0285">Flavoprotein</keyword>
<reference evidence="13 14" key="1">
    <citation type="journal article" date="2018" name="Genome Announc.">
        <title>Draft Genome Sequence of "Candidatus Phycosocius bacilliformis," an Alphaproteobacterial Ectosymbiont of the Hydrocarbon-Producing Green Alga Botryococcus braunii.</title>
        <authorList>
            <person name="Tanabe Y."/>
            <person name="Yamaguchi H."/>
            <person name="Watanabe M.M."/>
        </authorList>
    </citation>
    <scope>NUCLEOTIDE SEQUENCE [LARGE SCALE GENOMIC DNA]</scope>
    <source>
        <strain evidence="13 14">BOTRYCO-2</strain>
    </source>
</reference>
<keyword evidence="3 8" id="KW-0274">FAD</keyword>
<dbReference type="InterPro" id="IPR012999">
    <property type="entry name" value="Pyr_OxRdtase_I_AS"/>
</dbReference>
<evidence type="ECO:0000256" key="6">
    <source>
        <dbReference type="ARBA" id="ARBA00023157"/>
    </source>
</evidence>
<feature type="binding site" evidence="8">
    <location>
        <position position="54"/>
    </location>
    <ligand>
        <name>FAD</name>
        <dbReference type="ChEBI" id="CHEBI:57692"/>
    </ligand>
</feature>
<protein>
    <submittedName>
        <fullName evidence="13">Dihydrolipoyl dehydrogenase</fullName>
        <ecNumber evidence="13">1.8.1.4</ecNumber>
    </submittedName>
</protein>
<sequence length="474" mass="49177">MSQRQLTVDICVLGAGAGGLSVAAGAAQLGLSVVLYEEADMGGDCLNTGCVPSKALIAAAKTVHAMAHASRYGIENVSAKVNWNQVRGHIGGVIETIAPIDSQERFEGLGCIVLREHARFTGPDTVESATAVVKAQKFVIATGATAAVPPIPGLAETPFLTNETVFAQDDLPDSLIVLGGGVIGVELGQAFARLGCKVSLIEAFSLLGGQEEDAVACVRDSLNRDGVTVIEGAKAVGVTGSSTEVSVSLEDGRVIKAQRLLVAVGRAARVDNLGLEKAKIAFTRKGVTTDHRLRSTTNPRVWAVGDVAGKQQLTHAAGFHASVFIRNAVFKAPATAEVGHMPAVAYCDPEFARIGLSEAEARKQFGSAVTVTQVPFHDNDRAQAERATAGFCKLVVGKGGKILGATIVGEGAGEAIQLVGLAMANKLGVGAITAMIAPYPTRGEIVKRAAGAYYTPTLFSDRTRALVKFLKLLG</sequence>
<dbReference type="GO" id="GO:0004148">
    <property type="term" value="F:dihydrolipoyl dehydrogenase (NADH) activity"/>
    <property type="evidence" value="ECO:0007669"/>
    <property type="project" value="UniProtKB-EC"/>
</dbReference>
<comment type="cofactor">
    <cofactor evidence="8">
        <name>FAD</name>
        <dbReference type="ChEBI" id="CHEBI:57692"/>
    </cofactor>
    <text evidence="8">Binds 1 FAD per subunit.</text>
</comment>
<evidence type="ECO:0000259" key="11">
    <source>
        <dbReference type="Pfam" id="PF02852"/>
    </source>
</evidence>
<evidence type="ECO:0000256" key="5">
    <source>
        <dbReference type="ARBA" id="ARBA00023002"/>
    </source>
</evidence>
<dbReference type="InterPro" id="IPR023753">
    <property type="entry name" value="FAD/NAD-binding_dom"/>
</dbReference>
<name>A0A2P2EE00_9PROT</name>